<comment type="caution">
    <text evidence="9">The sequence shown here is derived from an EMBL/GenBank/DDBJ whole genome shotgun (WGS) entry which is preliminary data.</text>
</comment>
<dbReference type="Proteomes" id="UP001244011">
    <property type="component" value="Unassembled WGS sequence"/>
</dbReference>
<dbReference type="GO" id="GO:0016020">
    <property type="term" value="C:membrane"/>
    <property type="evidence" value="ECO:0007669"/>
    <property type="project" value="UniProtKB-SubCell"/>
</dbReference>
<dbReference type="InterPro" id="IPR049326">
    <property type="entry name" value="Rhodopsin_dom_fungi"/>
</dbReference>
<reference evidence="9" key="1">
    <citation type="submission" date="2023-06" db="EMBL/GenBank/DDBJ databases">
        <title>Genome-scale phylogeny and comparative genomics of the fungal order Sordariales.</title>
        <authorList>
            <consortium name="Lawrence Berkeley National Laboratory"/>
            <person name="Hensen N."/>
            <person name="Bonometti L."/>
            <person name="Westerberg I."/>
            <person name="Brannstrom I.O."/>
            <person name="Guillou S."/>
            <person name="Cros-Aarteil S."/>
            <person name="Calhoun S."/>
            <person name="Haridas S."/>
            <person name="Kuo A."/>
            <person name="Mondo S."/>
            <person name="Pangilinan J."/>
            <person name="Riley R."/>
            <person name="Labutti K."/>
            <person name="Andreopoulos B."/>
            <person name="Lipzen A."/>
            <person name="Chen C."/>
            <person name="Yanf M."/>
            <person name="Daum C."/>
            <person name="Ng V."/>
            <person name="Clum A."/>
            <person name="Steindorff A."/>
            <person name="Ohm R."/>
            <person name="Martin F."/>
            <person name="Silar P."/>
            <person name="Natvig D."/>
            <person name="Lalanne C."/>
            <person name="Gautier V."/>
            <person name="Ament-Velasquez S.L."/>
            <person name="Kruys A."/>
            <person name="Hutchinson M.I."/>
            <person name="Powell A.J."/>
            <person name="Barry K."/>
            <person name="Miller A.N."/>
            <person name="Grigoriev I.V."/>
            <person name="Debuchy R."/>
            <person name="Gladieux P."/>
            <person name="Thoren M.H."/>
            <person name="Johannesson H."/>
        </authorList>
    </citation>
    <scope>NUCLEOTIDE SEQUENCE</scope>
    <source>
        <strain evidence="9">8032-3</strain>
    </source>
</reference>
<dbReference type="AlphaFoldDB" id="A0AAJ0FBJ5"/>
<feature type="transmembrane region" description="Helical" evidence="7">
    <location>
        <begin position="43"/>
        <end position="68"/>
    </location>
</feature>
<feature type="transmembrane region" description="Helical" evidence="7">
    <location>
        <begin position="88"/>
        <end position="110"/>
    </location>
</feature>
<comment type="subcellular location">
    <subcellularLocation>
        <location evidence="1">Membrane</location>
        <topology evidence="1">Multi-pass membrane protein</topology>
    </subcellularLocation>
</comment>
<evidence type="ECO:0000256" key="1">
    <source>
        <dbReference type="ARBA" id="ARBA00004141"/>
    </source>
</evidence>
<dbReference type="Pfam" id="PF20684">
    <property type="entry name" value="Fung_rhodopsin"/>
    <property type="match status" value="1"/>
</dbReference>
<evidence type="ECO:0000256" key="6">
    <source>
        <dbReference type="SAM" id="MobiDB-lite"/>
    </source>
</evidence>
<protein>
    <submittedName>
        <fullName evidence="9">Satratoxin biosynthesis SC1 cluster protein 4</fullName>
    </submittedName>
</protein>
<evidence type="ECO:0000259" key="8">
    <source>
        <dbReference type="Pfam" id="PF20684"/>
    </source>
</evidence>
<organism evidence="9 10">
    <name type="scientific">Phialemonium atrogriseum</name>
    <dbReference type="NCBI Taxonomy" id="1093897"/>
    <lineage>
        <taxon>Eukaryota</taxon>
        <taxon>Fungi</taxon>
        <taxon>Dikarya</taxon>
        <taxon>Ascomycota</taxon>
        <taxon>Pezizomycotina</taxon>
        <taxon>Sordariomycetes</taxon>
        <taxon>Sordariomycetidae</taxon>
        <taxon>Cephalothecales</taxon>
        <taxon>Cephalothecaceae</taxon>
        <taxon>Phialemonium</taxon>
    </lineage>
</organism>
<dbReference type="PANTHER" id="PTHR33048">
    <property type="entry name" value="PTH11-LIKE INTEGRAL MEMBRANE PROTEIN (AFU_ORTHOLOGUE AFUA_5G11245)"/>
    <property type="match status" value="1"/>
</dbReference>
<feature type="transmembrane region" description="Helical" evidence="7">
    <location>
        <begin position="122"/>
        <end position="145"/>
    </location>
</feature>
<evidence type="ECO:0000256" key="7">
    <source>
        <dbReference type="SAM" id="Phobius"/>
    </source>
</evidence>
<feature type="transmembrane region" description="Helical" evidence="7">
    <location>
        <begin position="6"/>
        <end position="31"/>
    </location>
</feature>
<dbReference type="GeneID" id="85306442"/>
<feature type="region of interest" description="Disordered" evidence="6">
    <location>
        <begin position="343"/>
        <end position="365"/>
    </location>
</feature>
<feature type="domain" description="Rhodopsin" evidence="8">
    <location>
        <begin position="27"/>
        <end position="262"/>
    </location>
</feature>
<evidence type="ECO:0000256" key="3">
    <source>
        <dbReference type="ARBA" id="ARBA00022989"/>
    </source>
</evidence>
<dbReference type="PANTHER" id="PTHR33048:SF123">
    <property type="entry name" value="INTEGRAL MEMBRANE PROTEIN"/>
    <property type="match status" value="1"/>
</dbReference>
<keyword evidence="2 7" id="KW-0812">Transmembrane</keyword>
<evidence type="ECO:0000313" key="10">
    <source>
        <dbReference type="Proteomes" id="UP001244011"/>
    </source>
</evidence>
<keyword evidence="10" id="KW-1185">Reference proteome</keyword>
<feature type="region of interest" description="Disordered" evidence="6">
    <location>
        <begin position="285"/>
        <end position="328"/>
    </location>
</feature>
<evidence type="ECO:0000256" key="4">
    <source>
        <dbReference type="ARBA" id="ARBA00023136"/>
    </source>
</evidence>
<comment type="similarity">
    <text evidence="5">Belongs to the SAT4 family.</text>
</comment>
<name>A0AAJ0FBJ5_9PEZI</name>
<evidence type="ECO:0000256" key="2">
    <source>
        <dbReference type="ARBA" id="ARBA00022692"/>
    </source>
</evidence>
<dbReference type="RefSeq" id="XP_060278764.1">
    <property type="nucleotide sequence ID" value="XM_060423255.1"/>
</dbReference>
<evidence type="ECO:0000313" key="9">
    <source>
        <dbReference type="EMBL" id="KAK1762551.1"/>
    </source>
</evidence>
<dbReference type="InterPro" id="IPR052337">
    <property type="entry name" value="SAT4-like"/>
</dbReference>
<sequence>MQIAAPAVPAVVTLLVFTTLALFVVALRVYTRVFVVKNVGADDYLMVGSMLGSIGFLVVIFIQIKFGLGRAVTFEELPKFLMALWGTIPLYNLALILCKISIAIQYYRVFRTPAVQRMLKGIFAFLIVYGLWTIIGNILTCVPVQKYWDFTVTDGVCLDRNAITFVNAGMNIVTDLTLLAIPILLLRRLQITRRQKYILMGVFACGGLACAMSIIRLRSLYQIGHAPLERQSIDGVNIAIWSCIEINVGIICASVPAIKALVVQVFPKLLLSYIYPSRSKNNPYAGSRYAHHHHQRQGQQQLSDGGETGGGCGGGPSSSSSASKEEGKARIMVRQSFEMNAVTRRDAGVVGDSTEAGSRDGSENNLVLTGWKTDCYAVPGKNRSGN</sequence>
<keyword evidence="4 7" id="KW-0472">Membrane</keyword>
<keyword evidence="3 7" id="KW-1133">Transmembrane helix</keyword>
<feature type="transmembrane region" description="Helical" evidence="7">
    <location>
        <begin position="165"/>
        <end position="185"/>
    </location>
</feature>
<evidence type="ECO:0000256" key="5">
    <source>
        <dbReference type="ARBA" id="ARBA00038359"/>
    </source>
</evidence>
<gene>
    <name evidence="9" type="ORF">QBC33DRAFT_282019</name>
</gene>
<proteinExistence type="inferred from homology"/>
<feature type="transmembrane region" description="Helical" evidence="7">
    <location>
        <begin position="197"/>
        <end position="218"/>
    </location>
</feature>
<dbReference type="EMBL" id="MU839036">
    <property type="protein sequence ID" value="KAK1762551.1"/>
    <property type="molecule type" value="Genomic_DNA"/>
</dbReference>
<accession>A0AAJ0FBJ5</accession>
<feature type="compositionally biased region" description="Gly residues" evidence="6">
    <location>
        <begin position="306"/>
        <end position="316"/>
    </location>
</feature>